<protein>
    <submittedName>
        <fullName evidence="2">Uncharacterized protein</fullName>
    </submittedName>
</protein>
<reference evidence="2 3" key="1">
    <citation type="submission" date="2023-01" db="EMBL/GenBank/DDBJ databases">
        <title>Analysis of 21 Apiospora genomes using comparative genomics revels a genus with tremendous synthesis potential of carbohydrate active enzymes and secondary metabolites.</title>
        <authorList>
            <person name="Sorensen T."/>
        </authorList>
    </citation>
    <scope>NUCLEOTIDE SEQUENCE [LARGE SCALE GENOMIC DNA]</scope>
    <source>
        <strain evidence="2 3">CBS 20057</strain>
    </source>
</reference>
<name>A0ABR1R0F6_9PEZI</name>
<feature type="compositionally biased region" description="Basic residues" evidence="1">
    <location>
        <begin position="57"/>
        <end position="75"/>
    </location>
</feature>
<feature type="region of interest" description="Disordered" evidence="1">
    <location>
        <begin position="29"/>
        <end position="92"/>
    </location>
</feature>
<keyword evidence="3" id="KW-1185">Reference proteome</keyword>
<accession>A0ABR1R0F6</accession>
<organism evidence="2 3">
    <name type="scientific">Apiospora marii</name>
    <dbReference type="NCBI Taxonomy" id="335849"/>
    <lineage>
        <taxon>Eukaryota</taxon>
        <taxon>Fungi</taxon>
        <taxon>Dikarya</taxon>
        <taxon>Ascomycota</taxon>
        <taxon>Pezizomycotina</taxon>
        <taxon>Sordariomycetes</taxon>
        <taxon>Xylariomycetidae</taxon>
        <taxon>Amphisphaeriales</taxon>
        <taxon>Apiosporaceae</taxon>
        <taxon>Apiospora</taxon>
    </lineage>
</organism>
<proteinExistence type="predicted"/>
<dbReference type="EMBL" id="JAQQWI010000024">
    <property type="protein sequence ID" value="KAK7994244.1"/>
    <property type="molecule type" value="Genomic_DNA"/>
</dbReference>
<sequence>MDHRIRTTSPGETIMPHRDMTLNGEACRRSSRSKIQTPKVMAAGSWQQLMSQARSSDRRKYRRRKAHPKKTKRRPGSQETHQSNAQPKANKFLDEEGWLIMPSLEEFCSMSHTDLDELNIAWPRRNTVNPDITCPVTPSLEFQVTLGY</sequence>
<evidence type="ECO:0000256" key="1">
    <source>
        <dbReference type="SAM" id="MobiDB-lite"/>
    </source>
</evidence>
<evidence type="ECO:0000313" key="2">
    <source>
        <dbReference type="EMBL" id="KAK7994244.1"/>
    </source>
</evidence>
<dbReference type="Proteomes" id="UP001396898">
    <property type="component" value="Unassembled WGS sequence"/>
</dbReference>
<evidence type="ECO:0000313" key="3">
    <source>
        <dbReference type="Proteomes" id="UP001396898"/>
    </source>
</evidence>
<comment type="caution">
    <text evidence="2">The sequence shown here is derived from an EMBL/GenBank/DDBJ whole genome shotgun (WGS) entry which is preliminary data.</text>
</comment>
<gene>
    <name evidence="2" type="ORF">PG991_015832</name>
</gene>
<feature type="compositionally biased region" description="Polar residues" evidence="1">
    <location>
        <begin position="77"/>
        <end position="87"/>
    </location>
</feature>